<accession>A0A2K3CS92</accession>
<evidence type="ECO:0000313" key="3">
    <source>
        <dbReference type="Proteomes" id="UP000006906"/>
    </source>
</evidence>
<dbReference type="STRING" id="3055.A0A2K3CS92"/>
<dbReference type="Gramene" id="PNW71135">
    <property type="protein sequence ID" value="PNW71135"/>
    <property type="gene ID" value="CHLRE_16g653651v5"/>
</dbReference>
<dbReference type="PANTHER" id="PTHR48125">
    <property type="entry name" value="LP07818P1"/>
    <property type="match status" value="1"/>
</dbReference>
<feature type="compositionally biased region" description="Low complexity" evidence="1">
    <location>
        <begin position="161"/>
        <end position="179"/>
    </location>
</feature>
<dbReference type="EMBL" id="CM008977">
    <property type="protein sequence ID" value="PNW71135.1"/>
    <property type="molecule type" value="Genomic_DNA"/>
</dbReference>
<evidence type="ECO:0000256" key="1">
    <source>
        <dbReference type="SAM" id="MobiDB-lite"/>
    </source>
</evidence>
<dbReference type="GO" id="GO:0015074">
    <property type="term" value="P:DNA integration"/>
    <property type="evidence" value="ECO:0007669"/>
    <property type="project" value="InterPro"/>
</dbReference>
<feature type="region of interest" description="Disordered" evidence="1">
    <location>
        <begin position="103"/>
        <end position="201"/>
    </location>
</feature>
<feature type="compositionally biased region" description="Acidic residues" evidence="1">
    <location>
        <begin position="791"/>
        <end position="848"/>
    </location>
</feature>
<dbReference type="KEGG" id="cre:CHLRE_16g653651v5"/>
<name>A0A2K3CS92_CHLRE</name>
<dbReference type="Gene3D" id="1.10.443.10">
    <property type="entry name" value="Intergrase catalytic core"/>
    <property type="match status" value="1"/>
</dbReference>
<protein>
    <submittedName>
        <fullName evidence="2">Uncharacterized protein</fullName>
    </submittedName>
</protein>
<dbReference type="GO" id="GO:0003677">
    <property type="term" value="F:DNA binding"/>
    <property type="evidence" value="ECO:0007669"/>
    <property type="project" value="InterPro"/>
</dbReference>
<dbReference type="PANTHER" id="PTHR48125:SF12">
    <property type="entry name" value="AT HOOK TRANSCRIPTION FACTOR FAMILY-RELATED"/>
    <property type="match status" value="1"/>
</dbReference>
<feature type="compositionally biased region" description="Gly residues" evidence="1">
    <location>
        <begin position="180"/>
        <end position="201"/>
    </location>
</feature>
<feature type="compositionally biased region" description="Low complexity" evidence="1">
    <location>
        <begin position="242"/>
        <end position="253"/>
    </location>
</feature>
<dbReference type="AlphaFoldDB" id="A0A2K3CS92"/>
<gene>
    <name evidence="2" type="ORF">CHLRE_16g653651v5</name>
</gene>
<feature type="compositionally biased region" description="Acidic residues" evidence="1">
    <location>
        <begin position="752"/>
        <end position="781"/>
    </location>
</feature>
<dbReference type="PaxDb" id="3055-EDO98801"/>
<feature type="compositionally biased region" description="Gly residues" evidence="1">
    <location>
        <begin position="740"/>
        <end position="751"/>
    </location>
</feature>
<dbReference type="OrthoDB" id="556458at2759"/>
<dbReference type="Proteomes" id="UP000006906">
    <property type="component" value="Chromosome 16"/>
</dbReference>
<feature type="compositionally biased region" description="Gly residues" evidence="1">
    <location>
        <begin position="149"/>
        <end position="160"/>
    </location>
</feature>
<keyword evidence="3" id="KW-1185">Reference proteome</keyword>
<dbReference type="InParanoid" id="A0A2K3CS92"/>
<proteinExistence type="predicted"/>
<feature type="region of interest" description="Disordered" evidence="1">
    <location>
        <begin position="214"/>
        <end position="283"/>
    </location>
</feature>
<feature type="compositionally biased region" description="Low complexity" evidence="1">
    <location>
        <begin position="130"/>
        <end position="148"/>
    </location>
</feature>
<feature type="region of interest" description="Disordered" evidence="1">
    <location>
        <begin position="736"/>
        <end position="886"/>
    </location>
</feature>
<organism evidence="2 3">
    <name type="scientific">Chlamydomonas reinhardtii</name>
    <name type="common">Chlamydomonas smithii</name>
    <dbReference type="NCBI Taxonomy" id="3055"/>
    <lineage>
        <taxon>Eukaryota</taxon>
        <taxon>Viridiplantae</taxon>
        <taxon>Chlorophyta</taxon>
        <taxon>core chlorophytes</taxon>
        <taxon>Chlorophyceae</taxon>
        <taxon>CS clade</taxon>
        <taxon>Chlamydomonadales</taxon>
        <taxon>Chlamydomonadaceae</taxon>
        <taxon>Chlamydomonas</taxon>
    </lineage>
</organism>
<feature type="compositionally biased region" description="Low complexity" evidence="1">
    <location>
        <begin position="269"/>
        <end position="283"/>
    </location>
</feature>
<dbReference type="GeneID" id="66056523"/>
<dbReference type="RefSeq" id="XP_042915252.1">
    <property type="nucleotide sequence ID" value="XM_043070851.1"/>
</dbReference>
<reference evidence="2 3" key="1">
    <citation type="journal article" date="2007" name="Science">
        <title>The Chlamydomonas genome reveals the evolution of key animal and plant functions.</title>
        <authorList>
            <person name="Merchant S.S."/>
            <person name="Prochnik S.E."/>
            <person name="Vallon O."/>
            <person name="Harris E.H."/>
            <person name="Karpowicz S.J."/>
            <person name="Witman G.B."/>
            <person name="Terry A."/>
            <person name="Salamov A."/>
            <person name="Fritz-Laylin L.K."/>
            <person name="Marechal-Drouard L."/>
            <person name="Marshall W.F."/>
            <person name="Qu L.H."/>
            <person name="Nelson D.R."/>
            <person name="Sanderfoot A.A."/>
            <person name="Spalding M.H."/>
            <person name="Kapitonov V.V."/>
            <person name="Ren Q."/>
            <person name="Ferris P."/>
            <person name="Lindquist E."/>
            <person name="Shapiro H."/>
            <person name="Lucas S.M."/>
            <person name="Grimwood J."/>
            <person name="Schmutz J."/>
            <person name="Cardol P."/>
            <person name="Cerutti H."/>
            <person name="Chanfreau G."/>
            <person name="Chen C.L."/>
            <person name="Cognat V."/>
            <person name="Croft M.T."/>
            <person name="Dent R."/>
            <person name="Dutcher S."/>
            <person name="Fernandez E."/>
            <person name="Fukuzawa H."/>
            <person name="Gonzalez-Ballester D."/>
            <person name="Gonzalez-Halphen D."/>
            <person name="Hallmann A."/>
            <person name="Hanikenne M."/>
            <person name="Hippler M."/>
            <person name="Inwood W."/>
            <person name="Jabbari K."/>
            <person name="Kalanon M."/>
            <person name="Kuras R."/>
            <person name="Lefebvre P.A."/>
            <person name="Lemaire S.D."/>
            <person name="Lobanov A.V."/>
            <person name="Lohr M."/>
            <person name="Manuell A."/>
            <person name="Meier I."/>
            <person name="Mets L."/>
            <person name="Mittag M."/>
            <person name="Mittelmeier T."/>
            <person name="Moroney J.V."/>
            <person name="Moseley J."/>
            <person name="Napoli C."/>
            <person name="Nedelcu A.M."/>
            <person name="Niyogi K."/>
            <person name="Novoselov S.V."/>
            <person name="Paulsen I.T."/>
            <person name="Pazour G."/>
            <person name="Purton S."/>
            <person name="Ral J.P."/>
            <person name="Riano-Pachon D.M."/>
            <person name="Riekhof W."/>
            <person name="Rymarquis L."/>
            <person name="Schroda M."/>
            <person name="Stern D."/>
            <person name="Umen J."/>
            <person name="Willows R."/>
            <person name="Wilson N."/>
            <person name="Zimmer S.L."/>
            <person name="Allmer J."/>
            <person name="Balk J."/>
            <person name="Bisova K."/>
            <person name="Chen C.J."/>
            <person name="Elias M."/>
            <person name="Gendler K."/>
            <person name="Hauser C."/>
            <person name="Lamb M.R."/>
            <person name="Ledford H."/>
            <person name="Long J.C."/>
            <person name="Minagawa J."/>
            <person name="Page M.D."/>
            <person name="Pan J."/>
            <person name="Pootakham W."/>
            <person name="Roje S."/>
            <person name="Rose A."/>
            <person name="Stahlberg E."/>
            <person name="Terauchi A.M."/>
            <person name="Yang P."/>
            <person name="Ball S."/>
            <person name="Bowler C."/>
            <person name="Dieckmann C.L."/>
            <person name="Gladyshev V.N."/>
            <person name="Green P."/>
            <person name="Jorgensen R."/>
            <person name="Mayfield S."/>
            <person name="Mueller-Roeber B."/>
            <person name="Rajamani S."/>
            <person name="Sayre R.T."/>
            <person name="Brokstein P."/>
            <person name="Dubchak I."/>
            <person name="Goodstein D."/>
            <person name="Hornick L."/>
            <person name="Huang Y.W."/>
            <person name="Jhaveri J."/>
            <person name="Luo Y."/>
            <person name="Martinez D."/>
            <person name="Ngau W.C."/>
            <person name="Otillar B."/>
            <person name="Poliakov A."/>
            <person name="Porter A."/>
            <person name="Szajkowski L."/>
            <person name="Werner G."/>
            <person name="Zhou K."/>
            <person name="Grigoriev I.V."/>
            <person name="Rokhsar D.S."/>
            <person name="Grossman A.R."/>
        </authorList>
    </citation>
    <scope>NUCLEOTIDE SEQUENCE [LARGE SCALE GENOMIC DNA]</scope>
    <source>
        <strain evidence="3">CC-503</strain>
    </source>
</reference>
<feature type="compositionally biased region" description="Gly residues" evidence="1">
    <location>
        <begin position="1038"/>
        <end position="1060"/>
    </location>
</feature>
<dbReference type="InterPro" id="IPR013762">
    <property type="entry name" value="Integrase-like_cat_sf"/>
</dbReference>
<feature type="compositionally biased region" description="Acidic residues" evidence="1">
    <location>
        <begin position="856"/>
        <end position="872"/>
    </location>
</feature>
<feature type="compositionally biased region" description="Low complexity" evidence="1">
    <location>
        <begin position="214"/>
        <end position="230"/>
    </location>
</feature>
<evidence type="ECO:0000313" key="2">
    <source>
        <dbReference type="EMBL" id="PNW71135.1"/>
    </source>
</evidence>
<sequence>MDPHASIYFVLGQLLDAVPRLRSLLASADLEKPATKCERDRHILIREMKVTGALANDAPSTTKIVSFVSVATALHNCPGMFDIANTLFDLGISSHSITESMIGSPWFEEPPTDPERSARGQVAASRRWDTAAAAGGASGSEALPSGRSLGLGLGGRGGSRLRGMQLAGSSNAGGNRSSAGAGGGGSSWSGEPGGGGAAAGPWGLGRGLLGSSSHGSLPRAAAASPLAGGSKLQSGRPWALVAADGGRSSAGGRVTPDTTPGGRGGAVSGSGTLALRSRPPPRTTAAARAAASEGAMMIYPEPFHFPLELNLRIPRSKSPGLLSTSLSASSASRVQLEFKEYRSWNTNHNAVGRNAAYRAVKESTHLGLQKTASAFLGHALHNCRVPPTLLTFKLATNPSIVHSYVSHEVAHKSPTSALQQISNLKRIVGYLKDTCPYARVDSNKMAKLDHMEEWLSSAYTTSKRTQPLARAAAPGAIDPDDPSYPAAPTAEAISQFTEQLLDQLCNEIEADGGELSDSSCRLCLAAVVWLLLSGDIIPTMRPVAVRLLSIPGCASCLEPGCARRQCPGNVTKVLSDGIVKLECVHFKVEGRRIEPLRVLLPEDMSELTTFYLERVRPNFVLLEKEDPGHLLLTPKGKGFGETPLSAFFKDIQSKYGAPWPKPLPYMSFRHGYATNSYKAIIERLRVAIPDQVAPRAAIMGHTAKTHVNQYVRDLGSLHRAAAIQDAAATRHKALGSAAAAGGGGGGAAGEGGWEEEEGEEEEEEEEEGEEEGEEEEGEGEEGAWAAAGDAGDGEWGGEEEEEEEEEEKEEGGEEEEEPDWDEEGEGEEEEEEIGGWVEEGDEEEDGEGGVEAGEGGAEDEWEGDGVEEEEEVGGAGMGGDEGAERGAGQHAMLGMHGQGGGYYNLTGGSGLAADEGVAGMLLMGREQEVGGAAAGGGEAAASVGAAGGGGGVAGAAAAAAAAAVAAASAAAASAAANGGAAGVGAGGGSAGAGGSGWRVMGTEMVPVGVGAAGVKRPSDVWGGGGAYGGGGGGAYGGGGGTGGGGTGGGGAGGGGGGGGGGKKRKKSKVAKQPFQPF</sequence>
<feature type="region of interest" description="Disordered" evidence="1">
    <location>
        <begin position="1038"/>
        <end position="1077"/>
    </location>
</feature>
<dbReference type="GO" id="GO:0006310">
    <property type="term" value="P:DNA recombination"/>
    <property type="evidence" value="ECO:0007669"/>
    <property type="project" value="InterPro"/>
</dbReference>